<dbReference type="Gene3D" id="3.30.70.20">
    <property type="match status" value="2"/>
</dbReference>
<dbReference type="EMBL" id="CP155571">
    <property type="protein sequence ID" value="XFO74593.1"/>
    <property type="molecule type" value="Genomic_DNA"/>
</dbReference>
<feature type="domain" description="4Fe-4S ferredoxin-type" evidence="5">
    <location>
        <begin position="250"/>
        <end position="279"/>
    </location>
</feature>
<dbReference type="InterPro" id="IPR017896">
    <property type="entry name" value="4Fe4S_Fe-S-bd"/>
</dbReference>
<evidence type="ECO:0000256" key="3">
    <source>
        <dbReference type="ARBA" id="ARBA00023004"/>
    </source>
</evidence>
<dbReference type="RefSeq" id="WP_093793306.1">
    <property type="nucleotide sequence ID" value="NZ_CP155571.1"/>
</dbReference>
<protein>
    <submittedName>
        <fullName evidence="6">NAD(P)H-quinone oxidoreductase subunit I, chloroplastic</fullName>
    </submittedName>
</protein>
<organism evidence="6 7">
    <name type="scientific">Sporomusa acidovorans (strain ATCC 49682 / DSM 3132 / Mol)</name>
    <dbReference type="NCBI Taxonomy" id="1123286"/>
    <lineage>
        <taxon>Bacteria</taxon>
        <taxon>Bacillati</taxon>
        <taxon>Bacillota</taxon>
        <taxon>Negativicutes</taxon>
        <taxon>Selenomonadales</taxon>
        <taxon>Sporomusaceae</taxon>
        <taxon>Sporomusa</taxon>
    </lineage>
</organism>
<keyword evidence="2" id="KW-0479">Metal-binding</keyword>
<keyword evidence="1" id="KW-0004">4Fe-4S</keyword>
<feature type="domain" description="4Fe-4S ferredoxin-type" evidence="5">
    <location>
        <begin position="218"/>
        <end position="246"/>
    </location>
</feature>
<evidence type="ECO:0000259" key="5">
    <source>
        <dbReference type="PROSITE" id="PS51379"/>
    </source>
</evidence>
<dbReference type="SUPFAM" id="SSF54862">
    <property type="entry name" value="4Fe-4S ferredoxins"/>
    <property type="match status" value="2"/>
</dbReference>
<proteinExistence type="predicted"/>
<dbReference type="PANTHER" id="PTHR43687">
    <property type="entry name" value="ADENYLYLSULFATE REDUCTASE, BETA SUBUNIT"/>
    <property type="match status" value="1"/>
</dbReference>
<keyword evidence="7" id="KW-1185">Reference proteome</keyword>
<dbReference type="InterPro" id="IPR057431">
    <property type="entry name" value="LdpA_Fe-S-bd"/>
</dbReference>
<keyword evidence="3" id="KW-0408">Iron</keyword>
<sequence length="323" mass="36451">MGTFCINHNRCVSHYKNMQCHTCQQNCPQQAIANRHIDLSKCNECGLCLAVCPVHAIETTVSYQQELVAVCAKEIVVLNCQMQDKRSGFPCLGFLDTRILWAIAQEHRVVLNLHHCKDCNLAVSQQLHHIVRVCNDVLRQEGKRLVSGGSDNECDTVPEQTAKISRRDFFKQFMKAAVITAETIVSSNEDVVVAYCPEGYIKQQLDKMDTTQNNTLFYTLTIGQDCNACGLCAKICPQQALQAKLHHNHYVLKYDAALCYNCGVCQQNCPRKAIQIAEADGDRISEHTIPLPLCEQCKQPFQPIGENTICLDCYQHRDQIFWA</sequence>
<gene>
    <name evidence="6" type="primary">ndhI_3</name>
    <name evidence="6" type="ORF">SPACI_047030</name>
</gene>
<dbReference type="InterPro" id="IPR017900">
    <property type="entry name" value="4Fe4S_Fe_S_CS"/>
</dbReference>
<evidence type="ECO:0000313" key="6">
    <source>
        <dbReference type="EMBL" id="XFO74593.1"/>
    </source>
</evidence>
<dbReference type="InterPro" id="IPR050572">
    <property type="entry name" value="Fe-S_Ferredoxin"/>
</dbReference>
<evidence type="ECO:0000256" key="1">
    <source>
        <dbReference type="ARBA" id="ARBA00022485"/>
    </source>
</evidence>
<feature type="domain" description="4Fe-4S ferredoxin-type" evidence="5">
    <location>
        <begin position="33"/>
        <end position="62"/>
    </location>
</feature>
<keyword evidence="4" id="KW-0411">Iron-sulfur</keyword>
<dbReference type="Pfam" id="PF25160">
    <property type="entry name" value="LdpA_Fe-S-bd"/>
    <property type="match status" value="1"/>
</dbReference>
<accession>A0ABZ3J941</accession>
<name>A0ABZ3J941_SPOA4</name>
<evidence type="ECO:0000256" key="4">
    <source>
        <dbReference type="ARBA" id="ARBA00023014"/>
    </source>
</evidence>
<evidence type="ECO:0000256" key="2">
    <source>
        <dbReference type="ARBA" id="ARBA00022723"/>
    </source>
</evidence>
<dbReference type="PANTHER" id="PTHR43687:SF1">
    <property type="entry name" value="FERREDOXIN III"/>
    <property type="match status" value="1"/>
</dbReference>
<dbReference type="Proteomes" id="UP000216052">
    <property type="component" value="Chromosome"/>
</dbReference>
<dbReference type="PROSITE" id="PS00198">
    <property type="entry name" value="4FE4S_FER_1"/>
    <property type="match status" value="3"/>
</dbReference>
<evidence type="ECO:0000313" key="7">
    <source>
        <dbReference type="Proteomes" id="UP000216052"/>
    </source>
</evidence>
<reference evidence="6" key="1">
    <citation type="submission" date="2024-05" db="EMBL/GenBank/DDBJ databases">
        <title>Isolation and characterization of Sporomusa carbonis sp. nov., a carboxydotrophic hydrogenogen in the genus of Sporomusa isolated from a charcoal burning pile.</title>
        <authorList>
            <person name="Boeer T."/>
            <person name="Rosenbaum F."/>
            <person name="Eysell L."/>
            <person name="Mueller V."/>
            <person name="Daniel R."/>
            <person name="Poehlein A."/>
        </authorList>
    </citation>
    <scope>NUCLEOTIDE SEQUENCE [LARGE SCALE GENOMIC DNA]</scope>
    <source>
        <strain evidence="6">DSM 3132</strain>
    </source>
</reference>
<dbReference type="Pfam" id="PF12838">
    <property type="entry name" value="Fer4_7"/>
    <property type="match status" value="1"/>
</dbReference>
<dbReference type="PROSITE" id="PS51379">
    <property type="entry name" value="4FE4S_FER_2"/>
    <property type="match status" value="3"/>
</dbReference>